<dbReference type="GO" id="GO:0005770">
    <property type="term" value="C:late endosome"/>
    <property type="evidence" value="ECO:0007669"/>
    <property type="project" value="TreeGrafter"/>
</dbReference>
<dbReference type="Gene3D" id="2.70.130.10">
    <property type="entry name" value="Mannose-6-phosphate receptor binding domain"/>
    <property type="match status" value="2"/>
</dbReference>
<evidence type="ECO:0000256" key="8">
    <source>
        <dbReference type="ARBA" id="ARBA00023180"/>
    </source>
</evidence>
<proteinExistence type="predicted"/>
<sequence length="365" mass="40030">MRGIRSTLPFILATAARISADPTLEMEAEATATHVPACTATSSTGSGAFFDLRPDTAVAVGAAGVSYRTPTKDYYARGHDYGRNFTLNICGAVVEPVANVVGVEKNRWANVSAYYTDGHDTYSLGMTSLDLVSRGRKLVLQYVGGSPCGSSDKKKVRRRESTASPEKNQKHSIWTEDDEDHPIRPAYNPEDSIYPNDVDDVVPAVEHSRRKSATISFQCDRDPSASTATLSFIGTDPDECAYFFEARSIHACAHAEPHKPGSVGPGGIFSIILLIAVLVYILGGVFYNRTISHARGWRQLPNYSLWANIWTFTSDMFFNAVTCCLRITPSRGGYRHLGSSSPSSRNRNAEAENRLIDSLDEEWDD</sequence>
<dbReference type="SUPFAM" id="SSF50911">
    <property type="entry name" value="Mannose 6-phosphate receptor domain"/>
    <property type="match status" value="1"/>
</dbReference>
<feature type="transmembrane region" description="Helical" evidence="10">
    <location>
        <begin position="267"/>
        <end position="288"/>
    </location>
</feature>
<evidence type="ECO:0000259" key="11">
    <source>
        <dbReference type="PROSITE" id="PS51914"/>
    </source>
</evidence>
<dbReference type="InterPro" id="IPR044865">
    <property type="entry name" value="MRH_dom"/>
</dbReference>
<dbReference type="GO" id="GO:0000139">
    <property type="term" value="C:Golgi membrane"/>
    <property type="evidence" value="ECO:0007669"/>
    <property type="project" value="UniProtKB-SubCell"/>
</dbReference>
<reference evidence="12" key="1">
    <citation type="submission" date="2022-10" db="EMBL/GenBank/DDBJ databases">
        <title>Determination and structural analysis of whole genome sequence of Sarocladium strictum F4-1.</title>
        <authorList>
            <person name="Hu L."/>
            <person name="Jiang Y."/>
        </authorList>
    </citation>
    <scope>NUCLEOTIDE SEQUENCE</scope>
    <source>
        <strain evidence="12">F4-1</strain>
    </source>
</reference>
<dbReference type="GO" id="GO:0007034">
    <property type="term" value="P:vacuolar transport"/>
    <property type="evidence" value="ECO:0007669"/>
    <property type="project" value="TreeGrafter"/>
</dbReference>
<keyword evidence="3 10" id="KW-0812">Transmembrane</keyword>
<evidence type="ECO:0000256" key="6">
    <source>
        <dbReference type="ARBA" id="ARBA00023136"/>
    </source>
</evidence>
<evidence type="ECO:0000313" key="12">
    <source>
        <dbReference type="EMBL" id="KAK0389026.1"/>
    </source>
</evidence>
<accession>A0AA39L900</accession>
<keyword evidence="6 10" id="KW-0472">Membrane</keyword>
<dbReference type="InterPro" id="IPR009011">
    <property type="entry name" value="Man6P_isomerase_rcpt-bd_dom_sf"/>
</dbReference>
<dbReference type="PROSITE" id="PS51914">
    <property type="entry name" value="MRH"/>
    <property type="match status" value="1"/>
</dbReference>
<keyword evidence="13" id="KW-1185">Reference proteome</keyword>
<evidence type="ECO:0000256" key="5">
    <source>
        <dbReference type="ARBA" id="ARBA00022989"/>
    </source>
</evidence>
<evidence type="ECO:0000256" key="2">
    <source>
        <dbReference type="ARBA" id="ARBA00022448"/>
    </source>
</evidence>
<feature type="domain" description="MRH" evidence="11">
    <location>
        <begin position="36"/>
        <end position="254"/>
    </location>
</feature>
<evidence type="ECO:0000313" key="13">
    <source>
        <dbReference type="Proteomes" id="UP001175261"/>
    </source>
</evidence>
<organism evidence="12 13">
    <name type="scientific">Sarocladium strictum</name>
    <name type="common">Black bundle disease fungus</name>
    <name type="synonym">Acremonium strictum</name>
    <dbReference type="NCBI Taxonomy" id="5046"/>
    <lineage>
        <taxon>Eukaryota</taxon>
        <taxon>Fungi</taxon>
        <taxon>Dikarya</taxon>
        <taxon>Ascomycota</taxon>
        <taxon>Pezizomycotina</taxon>
        <taxon>Sordariomycetes</taxon>
        <taxon>Hypocreomycetidae</taxon>
        <taxon>Hypocreales</taxon>
        <taxon>Sarocladiaceae</taxon>
        <taxon>Sarocladium</taxon>
    </lineage>
</organism>
<dbReference type="AlphaFoldDB" id="A0AA39L900"/>
<feature type="region of interest" description="Disordered" evidence="9">
    <location>
        <begin position="146"/>
        <end position="182"/>
    </location>
</feature>
<keyword evidence="4" id="KW-0732">Signal</keyword>
<keyword evidence="8" id="KW-0325">Glycoprotein</keyword>
<dbReference type="InterPro" id="IPR028927">
    <property type="entry name" value="Man-6-P_rcpt"/>
</dbReference>
<evidence type="ECO:0000256" key="4">
    <source>
        <dbReference type="ARBA" id="ARBA00022729"/>
    </source>
</evidence>
<dbReference type="PANTHER" id="PTHR15071">
    <property type="entry name" value="MANNOSE-6-PHOSPHATE RECEPTOR FAMILY MEMBER"/>
    <property type="match status" value="1"/>
</dbReference>
<protein>
    <recommendedName>
        <fullName evidence="11">MRH domain-containing protein</fullName>
    </recommendedName>
</protein>
<evidence type="ECO:0000256" key="1">
    <source>
        <dbReference type="ARBA" id="ARBA00004308"/>
    </source>
</evidence>
<evidence type="ECO:0000256" key="7">
    <source>
        <dbReference type="ARBA" id="ARBA00023157"/>
    </source>
</evidence>
<name>A0AA39L900_SARSR</name>
<dbReference type="Proteomes" id="UP001175261">
    <property type="component" value="Unassembled WGS sequence"/>
</dbReference>
<keyword evidence="2" id="KW-0813">Transport</keyword>
<comment type="subcellular location">
    <subcellularLocation>
        <location evidence="1">Endomembrane system</location>
    </subcellularLocation>
</comment>
<dbReference type="Pfam" id="PF02157">
    <property type="entry name" value="Man-6-P_recep"/>
    <property type="match status" value="1"/>
</dbReference>
<keyword evidence="7" id="KW-1015">Disulfide bond</keyword>
<evidence type="ECO:0000256" key="3">
    <source>
        <dbReference type="ARBA" id="ARBA00022692"/>
    </source>
</evidence>
<dbReference type="GO" id="GO:0010008">
    <property type="term" value="C:endosome membrane"/>
    <property type="evidence" value="ECO:0007669"/>
    <property type="project" value="UniProtKB-SubCell"/>
</dbReference>
<dbReference type="EMBL" id="JAPDFR010000002">
    <property type="protein sequence ID" value="KAK0389026.1"/>
    <property type="molecule type" value="Genomic_DNA"/>
</dbReference>
<gene>
    <name evidence="12" type="ORF">NLU13_2603</name>
</gene>
<dbReference type="PANTHER" id="PTHR15071:SF0">
    <property type="entry name" value="MANNOSE 6-PHOSPHATE RECEPTOR-LIKE PROTEIN 1"/>
    <property type="match status" value="1"/>
</dbReference>
<comment type="caution">
    <text evidence="12">The sequence shown here is derived from an EMBL/GenBank/DDBJ whole genome shotgun (WGS) entry which is preliminary data.</text>
</comment>
<keyword evidence="5 10" id="KW-1133">Transmembrane helix</keyword>
<evidence type="ECO:0000256" key="10">
    <source>
        <dbReference type="SAM" id="Phobius"/>
    </source>
</evidence>
<evidence type="ECO:0000256" key="9">
    <source>
        <dbReference type="SAM" id="MobiDB-lite"/>
    </source>
</evidence>